<accession>A0ABX3HBH9</accession>
<sequence length="335" mass="34482">MKKRVQAGFIGAYILIILAGVIWHAGGVSAEETIKLRVNSHTTSTEIMSNMQPGDATTSDYTVINEGRERFNYFVDFKFTSGDEELYNILQMTLQKEGVILYSGVMSEAEGRVAIGTLTGGSQEVLQMDVSFPLEAGNEYQGKTTSVDFIFSASASPDPTAEPSATPTATVTPVPTSEPSPTSTATVTPGPTVDPGATPAASASTEPSGNPTSAPSSGPTASPGITATPGTSAAPTGSPAVTASPGTAVVTVTDEPVPMGGTNNGTPEGSATPTPKPSPAPSDDVIIDDDEIPLSGPEEGDKLPDTAEPWYNLILISLAVAILSIIVLRRLNSKK</sequence>
<comment type="caution">
    <text evidence="3">The sequence shown here is derived from an EMBL/GenBank/DDBJ whole genome shotgun (WGS) entry which is preliminary data.</text>
</comment>
<reference evidence="3 4" key="1">
    <citation type="submission" date="2016-10" db="EMBL/GenBank/DDBJ databases">
        <title>Paenibacillus species isolates.</title>
        <authorList>
            <person name="Beno S.M."/>
        </authorList>
    </citation>
    <scope>NUCLEOTIDE SEQUENCE [LARGE SCALE GENOMIC DNA]</scope>
    <source>
        <strain evidence="3 4">FSL H7-0744</strain>
    </source>
</reference>
<evidence type="ECO:0008006" key="5">
    <source>
        <dbReference type="Google" id="ProtNLM"/>
    </source>
</evidence>
<feature type="transmembrane region" description="Helical" evidence="2">
    <location>
        <begin position="310"/>
        <end position="328"/>
    </location>
</feature>
<gene>
    <name evidence="3" type="ORF">BSK56_13470</name>
</gene>
<evidence type="ECO:0000313" key="4">
    <source>
        <dbReference type="Proteomes" id="UP000187412"/>
    </source>
</evidence>
<evidence type="ECO:0000256" key="1">
    <source>
        <dbReference type="SAM" id="MobiDB-lite"/>
    </source>
</evidence>
<feature type="region of interest" description="Disordered" evidence="1">
    <location>
        <begin position="154"/>
        <end position="303"/>
    </location>
</feature>
<keyword evidence="4" id="KW-1185">Reference proteome</keyword>
<protein>
    <recommendedName>
        <fullName evidence="5">Gram-positive cocci surface proteins LPxTG domain-containing protein</fullName>
    </recommendedName>
</protein>
<feature type="compositionally biased region" description="Low complexity" evidence="1">
    <location>
        <begin position="154"/>
        <end position="240"/>
    </location>
</feature>
<keyword evidence="2" id="KW-0812">Transmembrane</keyword>
<dbReference type="RefSeq" id="WP_076110991.1">
    <property type="nucleotide sequence ID" value="NZ_MPTB01000015.1"/>
</dbReference>
<dbReference type="EMBL" id="MPTB01000015">
    <property type="protein sequence ID" value="OMD47551.1"/>
    <property type="molecule type" value="Genomic_DNA"/>
</dbReference>
<organism evidence="3 4">
    <name type="scientific">Paenibacillus borealis</name>
    <dbReference type="NCBI Taxonomy" id="160799"/>
    <lineage>
        <taxon>Bacteria</taxon>
        <taxon>Bacillati</taxon>
        <taxon>Bacillota</taxon>
        <taxon>Bacilli</taxon>
        <taxon>Bacillales</taxon>
        <taxon>Paenibacillaceae</taxon>
        <taxon>Paenibacillus</taxon>
    </lineage>
</organism>
<keyword evidence="2" id="KW-1133">Transmembrane helix</keyword>
<name>A0ABX3HBH9_PAEBO</name>
<evidence type="ECO:0000256" key="2">
    <source>
        <dbReference type="SAM" id="Phobius"/>
    </source>
</evidence>
<evidence type="ECO:0000313" key="3">
    <source>
        <dbReference type="EMBL" id="OMD47551.1"/>
    </source>
</evidence>
<dbReference type="Proteomes" id="UP000187412">
    <property type="component" value="Unassembled WGS sequence"/>
</dbReference>
<keyword evidence="2" id="KW-0472">Membrane</keyword>
<proteinExistence type="predicted"/>